<keyword evidence="1" id="KW-0812">Transmembrane</keyword>
<dbReference type="EMBL" id="UAPQ01000001">
    <property type="protein sequence ID" value="SPT53031.1"/>
    <property type="molecule type" value="Genomic_DNA"/>
</dbReference>
<comment type="caution">
    <text evidence="2">The sequence shown here is derived from an EMBL/GenBank/DDBJ whole genome shotgun (WGS) entry which is preliminary data.</text>
</comment>
<reference evidence="2 3" key="1">
    <citation type="submission" date="2018-06" db="EMBL/GenBank/DDBJ databases">
        <authorList>
            <consortium name="Pathogen Informatics"/>
            <person name="Doyle S."/>
        </authorList>
    </citation>
    <scope>NUCLEOTIDE SEQUENCE [LARGE SCALE GENOMIC DNA]</scope>
    <source>
        <strain evidence="2 3">NCTC11535</strain>
    </source>
</reference>
<feature type="transmembrane region" description="Helical" evidence="1">
    <location>
        <begin position="7"/>
        <end position="35"/>
    </location>
</feature>
<keyword evidence="1" id="KW-0472">Membrane</keyword>
<proteinExistence type="predicted"/>
<sequence length="125" mass="13519">MSILNLIAYWVAVAVGYIWSGVSLAAIGLGLWALIDAAMRPAAHFVAADKRTKTFWVAVTAAGLAVCALTGFSSMFGLFGCVASAVYLTDVRPALKFYAPVKVRGSIRPIRRDGQSRPDDRGWRR</sequence>
<dbReference type="InterPro" id="IPR019662">
    <property type="entry name" value="DUF2516"/>
</dbReference>
<protein>
    <submittedName>
        <fullName evidence="2">Protein of uncharacterized function (DUF2516)</fullName>
    </submittedName>
</protein>
<evidence type="ECO:0000256" key="1">
    <source>
        <dbReference type="SAM" id="Phobius"/>
    </source>
</evidence>
<keyword evidence="1" id="KW-1133">Transmembrane helix</keyword>
<feature type="transmembrane region" description="Helical" evidence="1">
    <location>
        <begin position="55"/>
        <end position="88"/>
    </location>
</feature>
<name>A0ABY1VMW8_9ACTO</name>
<gene>
    <name evidence="2" type="ORF">NCTC11535_00686</name>
</gene>
<dbReference type="Proteomes" id="UP000250006">
    <property type="component" value="Unassembled WGS sequence"/>
</dbReference>
<evidence type="ECO:0000313" key="2">
    <source>
        <dbReference type="EMBL" id="SPT53031.1"/>
    </source>
</evidence>
<dbReference type="Pfam" id="PF10724">
    <property type="entry name" value="DUF2516"/>
    <property type="match status" value="1"/>
</dbReference>
<keyword evidence="3" id="KW-1185">Reference proteome</keyword>
<accession>A0ABY1VMW8</accession>
<organism evidence="2 3">
    <name type="scientific">Actinomyces bovis</name>
    <dbReference type="NCBI Taxonomy" id="1658"/>
    <lineage>
        <taxon>Bacteria</taxon>
        <taxon>Bacillati</taxon>
        <taxon>Actinomycetota</taxon>
        <taxon>Actinomycetes</taxon>
        <taxon>Actinomycetales</taxon>
        <taxon>Actinomycetaceae</taxon>
        <taxon>Actinomyces</taxon>
    </lineage>
</organism>
<dbReference type="RefSeq" id="WP_111835956.1">
    <property type="nucleotide sequence ID" value="NZ_UAPQ01000001.1"/>
</dbReference>
<evidence type="ECO:0000313" key="3">
    <source>
        <dbReference type="Proteomes" id="UP000250006"/>
    </source>
</evidence>